<protein>
    <recommendedName>
        <fullName evidence="1">MTTase N-terminal domain-containing protein</fullName>
    </recommendedName>
</protein>
<reference evidence="2" key="1">
    <citation type="journal article" date="2014" name="Front. Microbiol.">
        <title>High frequency of phylogenetically diverse reductive dehalogenase-homologous genes in deep subseafloor sedimentary metagenomes.</title>
        <authorList>
            <person name="Kawai M."/>
            <person name="Futagami T."/>
            <person name="Toyoda A."/>
            <person name="Takaki Y."/>
            <person name="Nishi S."/>
            <person name="Hori S."/>
            <person name="Arai W."/>
            <person name="Tsubouchi T."/>
            <person name="Morono Y."/>
            <person name="Uchiyama I."/>
            <person name="Ito T."/>
            <person name="Fujiyama A."/>
            <person name="Inagaki F."/>
            <person name="Takami H."/>
        </authorList>
    </citation>
    <scope>NUCLEOTIDE SEQUENCE</scope>
    <source>
        <strain evidence="2">Expedition CK06-06</strain>
    </source>
</reference>
<evidence type="ECO:0000259" key="1">
    <source>
        <dbReference type="PROSITE" id="PS51449"/>
    </source>
</evidence>
<dbReference type="PROSITE" id="PS51449">
    <property type="entry name" value="MTTASE_N"/>
    <property type="match status" value="1"/>
</dbReference>
<dbReference type="InterPro" id="IPR013848">
    <property type="entry name" value="Methylthiotransferase_N"/>
</dbReference>
<dbReference type="InterPro" id="IPR038135">
    <property type="entry name" value="Methylthiotransferase_N_sf"/>
</dbReference>
<dbReference type="Gene3D" id="3.40.50.12160">
    <property type="entry name" value="Methylthiotransferase, N-terminal domain"/>
    <property type="match status" value="1"/>
</dbReference>
<dbReference type="GO" id="GO:0035596">
    <property type="term" value="F:methylthiotransferase activity"/>
    <property type="evidence" value="ECO:0007669"/>
    <property type="project" value="InterPro"/>
</dbReference>
<evidence type="ECO:0000313" key="2">
    <source>
        <dbReference type="EMBL" id="GAG85603.1"/>
    </source>
</evidence>
<feature type="non-terminal residue" evidence="2">
    <location>
        <position position="55"/>
    </location>
</feature>
<proteinExistence type="predicted"/>
<feature type="domain" description="MTTase N-terminal" evidence="1">
    <location>
        <begin position="1"/>
        <end position="55"/>
    </location>
</feature>
<dbReference type="AlphaFoldDB" id="X1BNG1"/>
<comment type="caution">
    <text evidence="2">The sequence shown here is derived from an EMBL/GenBank/DDBJ whole genome shotgun (WGS) entry which is preliminary data.</text>
</comment>
<dbReference type="EMBL" id="BART01018076">
    <property type="protein sequence ID" value="GAG85603.1"/>
    <property type="molecule type" value="Genomic_DNA"/>
</dbReference>
<accession>X1BNG1</accession>
<dbReference type="GO" id="GO:0051539">
    <property type="term" value="F:4 iron, 4 sulfur cluster binding"/>
    <property type="evidence" value="ECO:0007669"/>
    <property type="project" value="UniProtKB-KW"/>
</dbReference>
<sequence length="55" mass="6297">MIRKAIRQNRKSKIIVTGCYAQSDYEDLQKIEGISLIAGNGEKNDILQQLEKIDF</sequence>
<gene>
    <name evidence="2" type="ORF">S01H4_34187</name>
</gene>
<dbReference type="GO" id="GO:0046872">
    <property type="term" value="F:metal ion binding"/>
    <property type="evidence" value="ECO:0007669"/>
    <property type="project" value="UniProtKB-KW"/>
</dbReference>
<organism evidence="2">
    <name type="scientific">marine sediment metagenome</name>
    <dbReference type="NCBI Taxonomy" id="412755"/>
    <lineage>
        <taxon>unclassified sequences</taxon>
        <taxon>metagenomes</taxon>
        <taxon>ecological metagenomes</taxon>
    </lineage>
</organism>
<name>X1BNG1_9ZZZZ</name>